<dbReference type="AlphaFoldDB" id="A0A562QVT8"/>
<protein>
    <submittedName>
        <fullName evidence="1">Type VI secretion system protein ImpH</fullName>
    </submittedName>
</protein>
<dbReference type="InterPro" id="IPR010732">
    <property type="entry name" value="T6SS_TssG-like"/>
</dbReference>
<evidence type="ECO:0000313" key="1">
    <source>
        <dbReference type="EMBL" id="TWI60948.1"/>
    </source>
</evidence>
<proteinExistence type="predicted"/>
<comment type="caution">
    <text evidence="1">The sequence shown here is derived from an EMBL/GenBank/DDBJ whole genome shotgun (WGS) entry which is preliminary data.</text>
</comment>
<organism evidence="1 2">
    <name type="scientific">Pseudoduganella lurida</name>
    <dbReference type="NCBI Taxonomy" id="1036180"/>
    <lineage>
        <taxon>Bacteria</taxon>
        <taxon>Pseudomonadati</taxon>
        <taxon>Pseudomonadota</taxon>
        <taxon>Betaproteobacteria</taxon>
        <taxon>Burkholderiales</taxon>
        <taxon>Oxalobacteraceae</taxon>
        <taxon>Telluria group</taxon>
        <taxon>Pseudoduganella</taxon>
    </lineage>
</organism>
<dbReference type="EMBL" id="VLLB01000013">
    <property type="protein sequence ID" value="TWI60948.1"/>
    <property type="molecule type" value="Genomic_DNA"/>
</dbReference>
<reference evidence="1 2" key="1">
    <citation type="journal article" date="2015" name="Stand. Genomic Sci.">
        <title>Genomic Encyclopedia of Bacterial and Archaeal Type Strains, Phase III: the genomes of soil and plant-associated and newly described type strains.</title>
        <authorList>
            <person name="Whitman W.B."/>
            <person name="Woyke T."/>
            <person name="Klenk H.P."/>
            <person name="Zhou Y."/>
            <person name="Lilburn T.G."/>
            <person name="Beck B.J."/>
            <person name="De Vos P."/>
            <person name="Vandamme P."/>
            <person name="Eisen J.A."/>
            <person name="Garrity G."/>
            <person name="Hugenholtz P."/>
            <person name="Kyrpides N.C."/>
        </authorList>
    </citation>
    <scope>NUCLEOTIDE SEQUENCE [LARGE SCALE GENOMIC DNA]</scope>
    <source>
        <strain evidence="1 2">CGMCC 1.10822</strain>
    </source>
</reference>
<dbReference type="RefSeq" id="WP_145653020.1">
    <property type="nucleotide sequence ID" value="NZ_VLLB01000013.1"/>
</dbReference>
<keyword evidence="2" id="KW-1185">Reference proteome</keyword>
<name>A0A562QVT8_9BURK</name>
<gene>
    <name evidence="1" type="ORF">IP91_04913</name>
</gene>
<dbReference type="PANTHER" id="PTHR35564:SF4">
    <property type="entry name" value="CYTOPLASMIC PROTEIN"/>
    <property type="match status" value="1"/>
</dbReference>
<dbReference type="OrthoDB" id="1523296at2"/>
<dbReference type="NCBIfam" id="TIGR03347">
    <property type="entry name" value="VI_chp_1"/>
    <property type="match status" value="1"/>
</dbReference>
<dbReference type="Pfam" id="PF06996">
    <property type="entry name" value="T6SS_TssG"/>
    <property type="match status" value="1"/>
</dbReference>
<evidence type="ECO:0000313" key="2">
    <source>
        <dbReference type="Proteomes" id="UP000318431"/>
    </source>
</evidence>
<dbReference type="PANTHER" id="PTHR35564">
    <property type="match status" value="1"/>
</dbReference>
<sequence length="342" mass="37139">MQTPQRQRQPRLIGRLFAEPWRFGFLPSVTLLMRWLSTRGATTEAALAQAIRFENSVSLAFPAAEVEALHADESGSTPRVVMTPSCIGLLGAAGTLPLHDTDRCAQAAARGEQGARAWFDGWSTRLVGLFWRAWAKTRLELAPDAEGRELLREMLMAFAGKQESDGEPAAWYAGLLRMRPVSALTIECILAGELGLPVTITSLVGFWEATPPVERGVIGAGNCELGHTAVLGPRVWRVDGRVRIEIGPLNHADFDYLLPDGPGSRVLHGLLKLATPATTMDAEICLLPGEDCIRPLTLAAAPDARSRLGYDTFLTGAPDTPRAIRYLLQLRRLGDANATGRE</sequence>
<dbReference type="Proteomes" id="UP000318431">
    <property type="component" value="Unassembled WGS sequence"/>
</dbReference>
<accession>A0A562QVT8</accession>